<dbReference type="Pfam" id="PF10029">
    <property type="entry name" value="DUF2271"/>
    <property type="match status" value="1"/>
</dbReference>
<evidence type="ECO:0000313" key="3">
    <source>
        <dbReference type="Proteomes" id="UP000000639"/>
    </source>
</evidence>
<keyword evidence="1" id="KW-0732">Signal</keyword>
<organism evidence="2 3">
    <name type="scientific">Psychromonas ingrahamii (strain DSM 17664 / CCUG 51855 / 37)</name>
    <dbReference type="NCBI Taxonomy" id="357804"/>
    <lineage>
        <taxon>Bacteria</taxon>
        <taxon>Pseudomonadati</taxon>
        <taxon>Pseudomonadota</taxon>
        <taxon>Gammaproteobacteria</taxon>
        <taxon>Alteromonadales</taxon>
        <taxon>Psychromonadaceae</taxon>
        <taxon>Psychromonas</taxon>
    </lineage>
</organism>
<proteinExistence type="predicted"/>
<dbReference type="HOGENOM" id="CLU_134428_1_0_6"/>
<name>A1SRM2_PSYIN</name>
<dbReference type="Proteomes" id="UP000000639">
    <property type="component" value="Chromosome"/>
</dbReference>
<dbReference type="OrthoDB" id="6057843at2"/>
<dbReference type="EMBL" id="CP000510">
    <property type="protein sequence ID" value="ABM02137.1"/>
    <property type="molecule type" value="Genomic_DNA"/>
</dbReference>
<accession>A1SRM2</accession>
<feature type="signal peptide" evidence="1">
    <location>
        <begin position="1"/>
        <end position="22"/>
    </location>
</feature>
<dbReference type="STRING" id="357804.Ping_0271"/>
<reference evidence="2 3" key="1">
    <citation type="submission" date="2007-01" db="EMBL/GenBank/DDBJ databases">
        <title>Complete sequence of Psychromonas ingrahamii 37.</title>
        <authorList>
            <consortium name="US DOE Joint Genome Institute"/>
            <person name="Copeland A."/>
            <person name="Lucas S."/>
            <person name="Lapidus A."/>
            <person name="Barry K."/>
            <person name="Detter J.C."/>
            <person name="Glavina del Rio T."/>
            <person name="Hammon N."/>
            <person name="Israni S."/>
            <person name="Dalin E."/>
            <person name="Tice H."/>
            <person name="Pitluck S."/>
            <person name="Thompson L.S."/>
            <person name="Brettin T."/>
            <person name="Bruce D."/>
            <person name="Han C."/>
            <person name="Tapia R."/>
            <person name="Schmutz J."/>
            <person name="Larimer F."/>
            <person name="Land M."/>
            <person name="Hauser L."/>
            <person name="Kyrpides N."/>
            <person name="Ivanova N."/>
            <person name="Staley J."/>
            <person name="Richardson P."/>
        </authorList>
    </citation>
    <scope>NUCLEOTIDE SEQUENCE [LARGE SCALE GENOMIC DNA]</scope>
    <source>
        <strain evidence="2 3">37</strain>
    </source>
</reference>
<dbReference type="RefSeq" id="WP_011768696.1">
    <property type="nucleotide sequence ID" value="NC_008709.1"/>
</dbReference>
<feature type="chain" id="PRO_5002636928" evidence="1">
    <location>
        <begin position="23"/>
        <end position="157"/>
    </location>
</feature>
<evidence type="ECO:0000256" key="1">
    <source>
        <dbReference type="SAM" id="SignalP"/>
    </source>
</evidence>
<dbReference type="AlphaFoldDB" id="A1SRM2"/>
<dbReference type="KEGG" id="pin:Ping_0271"/>
<evidence type="ECO:0000313" key="2">
    <source>
        <dbReference type="EMBL" id="ABM02137.1"/>
    </source>
</evidence>
<sequence>MNRLIMLAFFVSSLIFATSSQARMINFTTEMTNYSGDGAYLVLYLTDANGRYEDTLWVAGEKSKYYKHLRGWARSGANNGSRYDGLTGASRGNGETFTITVDVADNLIDTGYLLRMDTAVEDMRENRDDVVVPLSSEGAGKAVSGRGYVKSFTYTFN</sequence>
<gene>
    <name evidence="2" type="ordered locus">Ping_0271</name>
</gene>
<keyword evidence="3" id="KW-1185">Reference proteome</keyword>
<dbReference type="eggNOG" id="ENOG503096N">
    <property type="taxonomic scope" value="Bacteria"/>
</dbReference>
<dbReference type="InterPro" id="IPR014469">
    <property type="entry name" value="DUF2271"/>
</dbReference>
<protein>
    <submittedName>
        <fullName evidence="2">Tat (Twin-arginine translocation) pathway signal sequence domain protein</fullName>
    </submittedName>
</protein>